<protein>
    <submittedName>
        <fullName evidence="2">GNAT family N-acetyltransferase</fullName>
    </submittedName>
</protein>
<dbReference type="Gene3D" id="3.40.630.30">
    <property type="match status" value="1"/>
</dbReference>
<dbReference type="GO" id="GO:0016747">
    <property type="term" value="F:acyltransferase activity, transferring groups other than amino-acyl groups"/>
    <property type="evidence" value="ECO:0007669"/>
    <property type="project" value="InterPro"/>
</dbReference>
<evidence type="ECO:0000313" key="3">
    <source>
        <dbReference type="Proteomes" id="UP000886724"/>
    </source>
</evidence>
<comment type="caution">
    <text evidence="2">The sequence shown here is derived from an EMBL/GenBank/DDBJ whole genome shotgun (WGS) entry which is preliminary data.</text>
</comment>
<feature type="domain" description="N-acetyltransferase" evidence="1">
    <location>
        <begin position="1"/>
        <end position="165"/>
    </location>
</feature>
<dbReference type="AlphaFoldDB" id="A0A9D1XLZ9"/>
<proteinExistence type="predicted"/>
<dbReference type="EMBL" id="DXET01000133">
    <property type="protein sequence ID" value="HIX81487.1"/>
    <property type="molecule type" value="Genomic_DNA"/>
</dbReference>
<name>A0A9D1XLZ9_9FIRM</name>
<sequence length="165" mass="19061">MKLRQATINDLAAIMTIINQAKAYFKSQGINQWQDGYPNEISIVNDIHRKESYVLEENNEILATVMISCAGESNYNHIDGKWLQDDKYLVIHRIAIRNDQKGNGLAKIILDEACKLFDLPSIRIDTHEDNLSMQRFLAKYGFSYCGIIYLENKDTRLAYEKIINK</sequence>
<reference evidence="2" key="2">
    <citation type="submission" date="2021-04" db="EMBL/GenBank/DDBJ databases">
        <authorList>
            <person name="Gilroy R."/>
        </authorList>
    </citation>
    <scope>NUCLEOTIDE SEQUENCE</scope>
    <source>
        <strain evidence="2">ChiGjej1B1-14440</strain>
    </source>
</reference>
<gene>
    <name evidence="2" type="ORF">H9980_05885</name>
</gene>
<dbReference type="InterPro" id="IPR000182">
    <property type="entry name" value="GNAT_dom"/>
</dbReference>
<dbReference type="SUPFAM" id="SSF55729">
    <property type="entry name" value="Acyl-CoA N-acyltransferases (Nat)"/>
    <property type="match status" value="1"/>
</dbReference>
<evidence type="ECO:0000313" key="2">
    <source>
        <dbReference type="EMBL" id="HIX81487.1"/>
    </source>
</evidence>
<accession>A0A9D1XLZ9</accession>
<evidence type="ECO:0000259" key="1">
    <source>
        <dbReference type="PROSITE" id="PS51186"/>
    </source>
</evidence>
<dbReference type="Pfam" id="PF00583">
    <property type="entry name" value="Acetyltransf_1"/>
    <property type="match status" value="1"/>
</dbReference>
<organism evidence="2 3">
    <name type="scientific">Candidatus Erysipelatoclostridium merdavium</name>
    <dbReference type="NCBI Taxonomy" id="2838566"/>
    <lineage>
        <taxon>Bacteria</taxon>
        <taxon>Bacillati</taxon>
        <taxon>Bacillota</taxon>
        <taxon>Erysipelotrichia</taxon>
        <taxon>Erysipelotrichales</taxon>
        <taxon>Erysipelotrichales incertae sedis</taxon>
    </lineage>
</organism>
<dbReference type="InterPro" id="IPR016181">
    <property type="entry name" value="Acyl_CoA_acyltransferase"/>
</dbReference>
<reference evidence="2" key="1">
    <citation type="journal article" date="2021" name="PeerJ">
        <title>Extensive microbial diversity within the chicken gut microbiome revealed by metagenomics and culture.</title>
        <authorList>
            <person name="Gilroy R."/>
            <person name="Ravi A."/>
            <person name="Getino M."/>
            <person name="Pursley I."/>
            <person name="Horton D.L."/>
            <person name="Alikhan N.F."/>
            <person name="Baker D."/>
            <person name="Gharbi K."/>
            <person name="Hall N."/>
            <person name="Watson M."/>
            <person name="Adriaenssens E.M."/>
            <person name="Foster-Nyarko E."/>
            <person name="Jarju S."/>
            <person name="Secka A."/>
            <person name="Antonio M."/>
            <person name="Oren A."/>
            <person name="Chaudhuri R.R."/>
            <person name="La Ragione R."/>
            <person name="Hildebrand F."/>
            <person name="Pallen M.J."/>
        </authorList>
    </citation>
    <scope>NUCLEOTIDE SEQUENCE</scope>
    <source>
        <strain evidence="2">ChiGjej1B1-14440</strain>
    </source>
</reference>
<dbReference type="PROSITE" id="PS51186">
    <property type="entry name" value="GNAT"/>
    <property type="match status" value="1"/>
</dbReference>
<dbReference type="Proteomes" id="UP000886724">
    <property type="component" value="Unassembled WGS sequence"/>
</dbReference>